<comment type="caution">
    <text evidence="1">The sequence shown here is derived from an EMBL/GenBank/DDBJ whole genome shotgun (WGS) entry which is preliminary data.</text>
</comment>
<evidence type="ECO:0000313" key="1">
    <source>
        <dbReference type="EMBL" id="RJF74435.1"/>
    </source>
</evidence>
<evidence type="ECO:0000313" key="2">
    <source>
        <dbReference type="Proteomes" id="UP000286287"/>
    </source>
</evidence>
<dbReference type="Proteomes" id="UP000286287">
    <property type="component" value="Unassembled WGS sequence"/>
</dbReference>
<proteinExistence type="predicted"/>
<dbReference type="AlphaFoldDB" id="A0A418VEB8"/>
<name>A0A418VEB8_9DEIO</name>
<dbReference type="RefSeq" id="WP_119761346.1">
    <property type="nucleotide sequence ID" value="NZ_QYUJ01000010.1"/>
</dbReference>
<keyword evidence="2" id="KW-1185">Reference proteome</keyword>
<sequence length="180" mass="19776">MTALPHEARLRITGWATPTEGGLLIGGLLIRTGKRLEAEMRVTLSAYPRTRADGTLKRLDAHAKSVRPARPHEPNGLSFIVTGQLLRVSRGSGTLQVKVAPGQSDIEPFIVSMQATTGILRDLDPATFQVQVTGRVIQVGPRLLLAEQARPVHAPTPERWRRWRARRSRAVPPLPLEATP</sequence>
<reference evidence="1 2" key="1">
    <citation type="submission" date="2018-09" db="EMBL/GenBank/DDBJ databases">
        <authorList>
            <person name="Zhu H."/>
        </authorList>
    </citation>
    <scope>NUCLEOTIDE SEQUENCE [LARGE SCALE GENOMIC DNA]</scope>
    <source>
        <strain evidence="1 2">K2S05-167</strain>
    </source>
</reference>
<dbReference type="OrthoDB" id="72098at2"/>
<protein>
    <submittedName>
        <fullName evidence="1">Uncharacterized protein</fullName>
    </submittedName>
</protein>
<gene>
    <name evidence="1" type="ORF">D3875_03930</name>
</gene>
<dbReference type="EMBL" id="QYUJ01000010">
    <property type="protein sequence ID" value="RJF74435.1"/>
    <property type="molecule type" value="Genomic_DNA"/>
</dbReference>
<organism evidence="1 2">
    <name type="scientific">Deinococcus cavernae</name>
    <dbReference type="NCBI Taxonomy" id="2320857"/>
    <lineage>
        <taxon>Bacteria</taxon>
        <taxon>Thermotogati</taxon>
        <taxon>Deinococcota</taxon>
        <taxon>Deinococci</taxon>
        <taxon>Deinococcales</taxon>
        <taxon>Deinococcaceae</taxon>
        <taxon>Deinococcus</taxon>
    </lineage>
</organism>
<accession>A0A418VEB8</accession>